<feature type="region of interest" description="Disordered" evidence="1">
    <location>
        <begin position="1"/>
        <end position="21"/>
    </location>
</feature>
<keyword evidence="3" id="KW-1185">Reference proteome</keyword>
<dbReference type="Proteomes" id="UP000050761">
    <property type="component" value="Unassembled WGS sequence"/>
</dbReference>
<dbReference type="AlphaFoldDB" id="A0A183FFW4"/>
<protein>
    <submittedName>
        <fullName evidence="2 4">Uncharacterized protein</fullName>
    </submittedName>
</protein>
<accession>A0A3P7Y1W7</accession>
<reference evidence="4" key="2">
    <citation type="submission" date="2019-09" db="UniProtKB">
        <authorList>
            <consortium name="WormBaseParasite"/>
        </authorList>
    </citation>
    <scope>IDENTIFICATION</scope>
</reference>
<evidence type="ECO:0000256" key="1">
    <source>
        <dbReference type="SAM" id="MobiDB-lite"/>
    </source>
</evidence>
<evidence type="ECO:0000313" key="4">
    <source>
        <dbReference type="WBParaSite" id="HPBE_0000546501-mRNA-1"/>
    </source>
</evidence>
<sequence length="93" mass="10503">MVCKRTGSNGDRTNDVAPDEEEHYPYVTAAAGGRLLRGSDDSPFSRQLHRTAGLWEARRIRQAITRSGIPFCNFNTHIRDQHSELFLMILVSS</sequence>
<dbReference type="WBParaSite" id="HPBE_0000546501-mRNA-1">
    <property type="protein sequence ID" value="HPBE_0000546501-mRNA-1"/>
    <property type="gene ID" value="HPBE_0000546501"/>
</dbReference>
<gene>
    <name evidence="2" type="ORF">HPBE_LOCUS5466</name>
</gene>
<organism evidence="3 4">
    <name type="scientific">Heligmosomoides polygyrus</name>
    <name type="common">Parasitic roundworm</name>
    <dbReference type="NCBI Taxonomy" id="6339"/>
    <lineage>
        <taxon>Eukaryota</taxon>
        <taxon>Metazoa</taxon>
        <taxon>Ecdysozoa</taxon>
        <taxon>Nematoda</taxon>
        <taxon>Chromadorea</taxon>
        <taxon>Rhabditida</taxon>
        <taxon>Rhabditina</taxon>
        <taxon>Rhabditomorpha</taxon>
        <taxon>Strongyloidea</taxon>
        <taxon>Heligmosomidae</taxon>
        <taxon>Heligmosomoides</taxon>
    </lineage>
</organism>
<accession>A0A183FFW4</accession>
<proteinExistence type="predicted"/>
<dbReference type="EMBL" id="UZAH01025475">
    <property type="protein sequence ID" value="VDO64654.1"/>
    <property type="molecule type" value="Genomic_DNA"/>
</dbReference>
<feature type="compositionally biased region" description="Polar residues" evidence="1">
    <location>
        <begin position="1"/>
        <end position="11"/>
    </location>
</feature>
<reference evidence="2 3" key="1">
    <citation type="submission" date="2018-11" db="EMBL/GenBank/DDBJ databases">
        <authorList>
            <consortium name="Pathogen Informatics"/>
        </authorList>
    </citation>
    <scope>NUCLEOTIDE SEQUENCE [LARGE SCALE GENOMIC DNA]</scope>
</reference>
<name>A0A183FFW4_HELPZ</name>
<evidence type="ECO:0000313" key="2">
    <source>
        <dbReference type="EMBL" id="VDO64654.1"/>
    </source>
</evidence>
<evidence type="ECO:0000313" key="3">
    <source>
        <dbReference type="Proteomes" id="UP000050761"/>
    </source>
</evidence>